<accession>A0ABS7L0H7</accession>
<dbReference type="Proteomes" id="UP001299068">
    <property type="component" value="Unassembled WGS sequence"/>
</dbReference>
<keyword evidence="2" id="KW-1185">Reference proteome</keyword>
<gene>
    <name evidence="1" type="ORF">K5V21_13860</name>
</gene>
<evidence type="ECO:0000313" key="1">
    <source>
        <dbReference type="EMBL" id="MBY0756529.1"/>
    </source>
</evidence>
<name>A0ABS7L0H7_CLOSR</name>
<dbReference type="EMBL" id="JAIKTU010000011">
    <property type="protein sequence ID" value="MBY0756529.1"/>
    <property type="molecule type" value="Genomic_DNA"/>
</dbReference>
<evidence type="ECO:0000313" key="2">
    <source>
        <dbReference type="Proteomes" id="UP001299068"/>
    </source>
</evidence>
<protein>
    <submittedName>
        <fullName evidence="1">Uncharacterized protein</fullName>
    </submittedName>
</protein>
<organism evidence="1 2">
    <name type="scientific">Clostridium sardiniense</name>
    <name type="common">Clostridium absonum</name>
    <dbReference type="NCBI Taxonomy" id="29369"/>
    <lineage>
        <taxon>Bacteria</taxon>
        <taxon>Bacillati</taxon>
        <taxon>Bacillota</taxon>
        <taxon>Clostridia</taxon>
        <taxon>Eubacteriales</taxon>
        <taxon>Clostridiaceae</taxon>
        <taxon>Clostridium</taxon>
    </lineage>
</organism>
<proteinExistence type="predicted"/>
<reference evidence="1 2" key="1">
    <citation type="journal article" date="2021" name="Cell Host Microbe">
        <title>in vivo commensal control of Clostridioides difficile virulence.</title>
        <authorList>
            <person name="Girinathan B.P."/>
            <person name="Dibenedetto N."/>
            <person name="Worley J.N."/>
            <person name="Peltier J."/>
            <person name="Arrieta-Ortiz M.L."/>
            <person name="Rupa Christinal Immanuel S."/>
            <person name="Lavin R."/>
            <person name="Delaney M.L."/>
            <person name="Cummins C."/>
            <person name="Hoffmann M."/>
            <person name="Luo Y."/>
            <person name="Gonzalez-Escalona N."/>
            <person name="Allard M."/>
            <person name="Onderdonk A.B."/>
            <person name="Gerber G.K."/>
            <person name="Sonenshein A.L."/>
            <person name="Baliga N."/>
            <person name="Dupuy B."/>
            <person name="Bry L."/>
        </authorList>
    </citation>
    <scope>NUCLEOTIDE SEQUENCE [LARGE SCALE GENOMIC DNA]</scope>
    <source>
        <strain evidence="1 2">DSM 599</strain>
    </source>
</reference>
<dbReference type="RefSeq" id="WP_221861771.1">
    <property type="nucleotide sequence ID" value="NZ_JAIKTU010000011.1"/>
</dbReference>
<sequence>MSKLNIRLNYKNACILKHALRNQVELTKIFLEGPGVVDFSKEDLDKMEKELKEEKEL</sequence>
<comment type="caution">
    <text evidence="1">The sequence shown here is derived from an EMBL/GenBank/DDBJ whole genome shotgun (WGS) entry which is preliminary data.</text>
</comment>